<dbReference type="GeneID" id="59284169"/>
<comment type="caution">
    <text evidence="1">The sequence shown here is derived from an EMBL/GenBank/DDBJ whole genome shotgun (WGS) entry which is preliminary data.</text>
</comment>
<dbReference type="AlphaFoldDB" id="A0A8H6G2A0"/>
<accession>A0A8H6G2A0</accession>
<dbReference type="EMBL" id="JACCJC010000006">
    <property type="protein sequence ID" value="KAF6239235.1"/>
    <property type="molecule type" value="Genomic_DNA"/>
</dbReference>
<protein>
    <submittedName>
        <fullName evidence="1">Uncharacterized protein</fullName>
    </submittedName>
</protein>
<name>A0A8H6G2A0_9LECA</name>
<proteinExistence type="predicted"/>
<sequence>MELWSDSTAIPFRFVSHGPPPTFWTIRTDLSNGLLVRTDSGVRTDGPRRWTDYGSWNGFNLY</sequence>
<organism evidence="1 2">
    <name type="scientific">Letharia columbiana</name>
    <dbReference type="NCBI Taxonomy" id="112416"/>
    <lineage>
        <taxon>Eukaryota</taxon>
        <taxon>Fungi</taxon>
        <taxon>Dikarya</taxon>
        <taxon>Ascomycota</taxon>
        <taxon>Pezizomycotina</taxon>
        <taxon>Lecanoromycetes</taxon>
        <taxon>OSLEUM clade</taxon>
        <taxon>Lecanoromycetidae</taxon>
        <taxon>Lecanorales</taxon>
        <taxon>Lecanorineae</taxon>
        <taxon>Parmeliaceae</taxon>
        <taxon>Letharia</taxon>
    </lineage>
</organism>
<dbReference type="RefSeq" id="XP_037168522.1">
    <property type="nucleotide sequence ID" value="XM_037304429.1"/>
</dbReference>
<evidence type="ECO:0000313" key="2">
    <source>
        <dbReference type="Proteomes" id="UP000578531"/>
    </source>
</evidence>
<keyword evidence="2" id="KW-1185">Reference proteome</keyword>
<dbReference type="Proteomes" id="UP000578531">
    <property type="component" value="Unassembled WGS sequence"/>
</dbReference>
<evidence type="ECO:0000313" key="1">
    <source>
        <dbReference type="EMBL" id="KAF6239235.1"/>
    </source>
</evidence>
<reference evidence="1 2" key="1">
    <citation type="journal article" date="2020" name="Genomics">
        <title>Complete, high-quality genomes from long-read metagenomic sequencing of two wolf lichen thalli reveals enigmatic genome architecture.</title>
        <authorList>
            <person name="McKenzie S.K."/>
            <person name="Walston R.F."/>
            <person name="Allen J.L."/>
        </authorList>
    </citation>
    <scope>NUCLEOTIDE SEQUENCE [LARGE SCALE GENOMIC DNA]</scope>
    <source>
        <strain evidence="1">WasteWater2</strain>
    </source>
</reference>
<gene>
    <name evidence="1" type="ORF">HO173_002496</name>
</gene>